<name>M2LHN7_BAUPA</name>
<dbReference type="EMBL" id="KB445560">
    <property type="protein sequence ID" value="EMC93682.1"/>
    <property type="molecule type" value="Genomic_DNA"/>
</dbReference>
<gene>
    <name evidence="6" type="ORF">BAUCODRAFT_114210</name>
</gene>
<dbReference type="Pfam" id="PF00891">
    <property type="entry name" value="Methyltransf_2"/>
    <property type="match status" value="1"/>
</dbReference>
<dbReference type="HOGENOM" id="CLU_005533_5_0_1"/>
<keyword evidence="7" id="KW-1185">Reference proteome</keyword>
<dbReference type="eggNOG" id="KOG3178">
    <property type="taxonomic scope" value="Eukaryota"/>
</dbReference>
<dbReference type="SUPFAM" id="SSF46785">
    <property type="entry name" value="Winged helix' DNA-binding domain"/>
    <property type="match status" value="1"/>
</dbReference>
<dbReference type="GO" id="GO:0008171">
    <property type="term" value="F:O-methyltransferase activity"/>
    <property type="evidence" value="ECO:0007669"/>
    <property type="project" value="InterPro"/>
</dbReference>
<reference evidence="6 7" key="1">
    <citation type="journal article" date="2012" name="PLoS Pathog.">
        <title>Diverse lifestyles and strategies of plant pathogenesis encoded in the genomes of eighteen Dothideomycetes fungi.</title>
        <authorList>
            <person name="Ohm R.A."/>
            <person name="Feau N."/>
            <person name="Henrissat B."/>
            <person name="Schoch C.L."/>
            <person name="Horwitz B.A."/>
            <person name="Barry K.W."/>
            <person name="Condon B.J."/>
            <person name="Copeland A.C."/>
            <person name="Dhillon B."/>
            <person name="Glaser F."/>
            <person name="Hesse C.N."/>
            <person name="Kosti I."/>
            <person name="LaButti K."/>
            <person name="Lindquist E.A."/>
            <person name="Lucas S."/>
            <person name="Salamov A.A."/>
            <person name="Bradshaw R.E."/>
            <person name="Ciuffetti L."/>
            <person name="Hamelin R.C."/>
            <person name="Kema G.H.J."/>
            <person name="Lawrence C."/>
            <person name="Scott J.A."/>
            <person name="Spatafora J.W."/>
            <person name="Turgeon B.G."/>
            <person name="de Wit P.J.G.M."/>
            <person name="Zhong S."/>
            <person name="Goodwin S.B."/>
            <person name="Grigoriev I.V."/>
        </authorList>
    </citation>
    <scope>NUCLEOTIDE SEQUENCE [LARGE SCALE GENOMIC DNA]</scope>
    <source>
        <strain evidence="6 7">UAMH 10762</strain>
    </source>
</reference>
<keyword evidence="2" id="KW-0808">Transferase</keyword>
<evidence type="ECO:0000256" key="3">
    <source>
        <dbReference type="ARBA" id="ARBA00022691"/>
    </source>
</evidence>
<dbReference type="PANTHER" id="PTHR43712:SF1">
    <property type="entry name" value="HYPOTHETICAL O-METHYLTRANSFERASE (EUROFUNG)-RELATED"/>
    <property type="match status" value="1"/>
</dbReference>
<dbReference type="PANTHER" id="PTHR43712">
    <property type="entry name" value="PUTATIVE (AFU_ORTHOLOGUE AFUA_4G14580)-RELATED"/>
    <property type="match status" value="1"/>
</dbReference>
<dbReference type="Proteomes" id="UP000011761">
    <property type="component" value="Unassembled WGS sequence"/>
</dbReference>
<dbReference type="GO" id="GO:0046983">
    <property type="term" value="F:protein dimerization activity"/>
    <property type="evidence" value="ECO:0007669"/>
    <property type="project" value="InterPro"/>
</dbReference>
<dbReference type="KEGG" id="bcom:BAUCODRAFT_114210"/>
<dbReference type="RefSeq" id="XP_007679721.1">
    <property type="nucleotide sequence ID" value="XM_007681531.1"/>
</dbReference>
<evidence type="ECO:0000259" key="4">
    <source>
        <dbReference type="Pfam" id="PF00891"/>
    </source>
</evidence>
<dbReference type="InterPro" id="IPR029063">
    <property type="entry name" value="SAM-dependent_MTases_sf"/>
</dbReference>
<dbReference type="GeneID" id="19107229"/>
<dbReference type="InterPro" id="IPR036388">
    <property type="entry name" value="WH-like_DNA-bd_sf"/>
</dbReference>
<feature type="domain" description="O-methyltransferase dimerisation" evidence="5">
    <location>
        <begin position="69"/>
        <end position="121"/>
    </location>
</feature>
<dbReference type="InterPro" id="IPR001077">
    <property type="entry name" value="COMT_C"/>
</dbReference>
<feature type="domain" description="O-methyltransferase C-terminal" evidence="4">
    <location>
        <begin position="230"/>
        <end position="371"/>
    </location>
</feature>
<proteinExistence type="predicted"/>
<evidence type="ECO:0000313" key="6">
    <source>
        <dbReference type="EMBL" id="EMC93682.1"/>
    </source>
</evidence>
<organism evidence="6 7">
    <name type="scientific">Baudoinia panamericana (strain UAMH 10762)</name>
    <name type="common">Angels' share fungus</name>
    <name type="synonym">Baudoinia compniacensis (strain UAMH 10762)</name>
    <dbReference type="NCBI Taxonomy" id="717646"/>
    <lineage>
        <taxon>Eukaryota</taxon>
        <taxon>Fungi</taxon>
        <taxon>Dikarya</taxon>
        <taxon>Ascomycota</taxon>
        <taxon>Pezizomycotina</taxon>
        <taxon>Dothideomycetes</taxon>
        <taxon>Dothideomycetidae</taxon>
        <taxon>Mycosphaerellales</taxon>
        <taxon>Teratosphaeriaceae</taxon>
        <taxon>Baudoinia</taxon>
    </lineage>
</organism>
<dbReference type="InterPro" id="IPR012967">
    <property type="entry name" value="COMT_dimerisation"/>
</dbReference>
<dbReference type="PROSITE" id="PS51683">
    <property type="entry name" value="SAM_OMT_II"/>
    <property type="match status" value="1"/>
</dbReference>
<dbReference type="Gene3D" id="3.40.50.150">
    <property type="entry name" value="Vaccinia Virus protein VP39"/>
    <property type="match status" value="1"/>
</dbReference>
<evidence type="ECO:0000259" key="5">
    <source>
        <dbReference type="Pfam" id="PF08100"/>
    </source>
</evidence>
<dbReference type="Gene3D" id="1.10.10.10">
    <property type="entry name" value="Winged helix-like DNA-binding domain superfamily/Winged helix DNA-binding domain"/>
    <property type="match status" value="1"/>
</dbReference>
<protein>
    <submittedName>
        <fullName evidence="6">Uncharacterized protein</fullName>
    </submittedName>
</protein>
<dbReference type="InterPro" id="IPR016461">
    <property type="entry name" value="COMT-like"/>
</dbReference>
<dbReference type="GO" id="GO:0032259">
    <property type="term" value="P:methylation"/>
    <property type="evidence" value="ECO:0007669"/>
    <property type="project" value="UniProtKB-KW"/>
</dbReference>
<evidence type="ECO:0000256" key="2">
    <source>
        <dbReference type="ARBA" id="ARBA00022679"/>
    </source>
</evidence>
<keyword evidence="1" id="KW-0489">Methyltransferase</keyword>
<sequence length="403" mass="44726">MSSSTYIVELIQQVATAASDLSEGGRAALNHAARKLAQATADPEEEALRFALQPLSQASLCAANKCGLLKAWEGCKTSSQLASETGVNERLVARLMRALVTYGIFSEAGEETYEHNVLSHALSIYPLNRNLMPMAQRVLPGIARLPDYLESISYRNPGDDPSDKTMFSFANNTDMEHFQWLQQRPAQLKAFNESMAATIAVERAYYKKGFADLFPFEQELGGSAEVDEVVLVDCGGGYGHVLDDIRKHIPTLTGRMALEDLPKTVENAMKLENVDIVPYNFFTTEQPIKGARAYMFRHVLDDWSDSQCATILRNTIPAMERGKSRILLVEVVLPPTNASLYGVMMDINLMRYFGSIRTESQWRELLGSVGLSIRKIWPPARHDSVIEAVPTAWLDDGDGAEDK</sequence>
<dbReference type="OrthoDB" id="3340390at2759"/>
<dbReference type="Pfam" id="PF08100">
    <property type="entry name" value="Dimerisation"/>
    <property type="match status" value="1"/>
</dbReference>
<dbReference type="InterPro" id="IPR036390">
    <property type="entry name" value="WH_DNA-bd_sf"/>
</dbReference>
<evidence type="ECO:0000256" key="1">
    <source>
        <dbReference type="ARBA" id="ARBA00022603"/>
    </source>
</evidence>
<keyword evidence="3" id="KW-0949">S-adenosyl-L-methionine</keyword>
<dbReference type="SUPFAM" id="SSF53335">
    <property type="entry name" value="S-adenosyl-L-methionine-dependent methyltransferases"/>
    <property type="match status" value="1"/>
</dbReference>
<accession>M2LHN7</accession>
<dbReference type="OMA" id="MGYNFMD"/>
<dbReference type="AlphaFoldDB" id="M2LHN7"/>
<evidence type="ECO:0000313" key="7">
    <source>
        <dbReference type="Proteomes" id="UP000011761"/>
    </source>
</evidence>